<proteinExistence type="predicted"/>
<organism evidence="1 2">
    <name type="scientific">Halopiger xanaduensis (strain DSM 18323 / JCM 14033 / SH-6)</name>
    <dbReference type="NCBI Taxonomy" id="797210"/>
    <lineage>
        <taxon>Archaea</taxon>
        <taxon>Methanobacteriati</taxon>
        <taxon>Methanobacteriota</taxon>
        <taxon>Stenosarchaea group</taxon>
        <taxon>Halobacteria</taxon>
        <taxon>Halobacteriales</taxon>
        <taxon>Natrialbaceae</taxon>
        <taxon>Halopiger</taxon>
    </lineage>
</organism>
<keyword evidence="1" id="KW-0614">Plasmid</keyword>
<dbReference type="EMBL" id="CP002840">
    <property type="protein sequence ID" value="AEH39092.1"/>
    <property type="molecule type" value="Genomic_DNA"/>
</dbReference>
<keyword evidence="2" id="KW-1185">Reference proteome</keyword>
<dbReference type="Gene3D" id="2.20.28.30">
    <property type="entry name" value="RNA polymerase ii, chain L"/>
    <property type="match status" value="1"/>
</dbReference>
<evidence type="ECO:0008006" key="3">
    <source>
        <dbReference type="Google" id="ProtNLM"/>
    </source>
</evidence>
<reference evidence="2" key="1">
    <citation type="journal article" date="2012" name="Stand. Genomic Sci.">
        <title>Complete genome sequence of Halopiger xanaduensis type strain (SH-6(T)).</title>
        <authorList>
            <person name="Anderson I."/>
            <person name="Tindall B.J."/>
            <person name="Rohde M."/>
            <person name="Lucas S."/>
            <person name="Han J."/>
            <person name="Lapidus A."/>
            <person name="Cheng J.F."/>
            <person name="Goodwin L."/>
            <person name="Pitluck S."/>
            <person name="Peters L."/>
            <person name="Pati A."/>
            <person name="Mikhailova N."/>
            <person name="Pagani I."/>
            <person name="Teshima H."/>
            <person name="Han C."/>
            <person name="Tapia R."/>
            <person name="Land M."/>
            <person name="Woyke T."/>
            <person name="Klenk H.P."/>
            <person name="Kyrpides N."/>
            <person name="Ivanova N."/>
        </authorList>
    </citation>
    <scope>NUCLEOTIDE SEQUENCE [LARGE SCALE GENOMIC DNA]</scope>
    <source>
        <strain evidence="2">DSM 18323 / JCM 14033 / SH-6</strain>
        <plasmid evidence="2">Plasmid pHALXA01</plasmid>
    </source>
</reference>
<dbReference type="Proteomes" id="UP000006794">
    <property type="component" value="Plasmid pHALXA01"/>
</dbReference>
<dbReference type="KEGG" id="hxa:Halxa_0492"/>
<accession>F8DDJ8</accession>
<geneLocation type="plasmid" evidence="1 2">
    <name>pHALXA01</name>
</geneLocation>
<protein>
    <recommendedName>
        <fullName evidence="3">Zinc-ribbon domain-containing protein</fullName>
    </recommendedName>
</protein>
<evidence type="ECO:0000313" key="2">
    <source>
        <dbReference type="Proteomes" id="UP000006794"/>
    </source>
</evidence>
<dbReference type="HOGENOM" id="CLU_202925_2_0_2"/>
<name>F8DDJ8_HALXS</name>
<evidence type="ECO:0000313" key="1">
    <source>
        <dbReference type="EMBL" id="AEH39092.1"/>
    </source>
</evidence>
<gene>
    <name evidence="1" type="ordered locus">Halxa_0492</name>
</gene>
<dbReference type="AlphaFoldDB" id="F8DDJ8"/>
<sequence length="50" mass="5732">MLVDRMDRLLSLLTRTEAVYECRRCGMTVDEDTDSCPECGSEAIVQYRLS</sequence>